<dbReference type="RefSeq" id="XP_066067759.1">
    <property type="nucleotide sequence ID" value="XM_066211662.1"/>
</dbReference>
<dbReference type="AlphaFoldDB" id="A0AAJ8JRE9"/>
<accession>A0AAJ8JRE9</accession>
<evidence type="ECO:0000313" key="2">
    <source>
        <dbReference type="EMBL" id="WVN87059.1"/>
    </source>
</evidence>
<proteinExistence type="predicted"/>
<dbReference type="EMBL" id="CP143785">
    <property type="protein sequence ID" value="WVN87059.1"/>
    <property type="molecule type" value="Genomic_DNA"/>
</dbReference>
<reference evidence="2" key="3">
    <citation type="submission" date="2024-01" db="EMBL/GenBank/DDBJ databases">
        <authorList>
            <person name="Coelho M.A."/>
            <person name="David-Palma M."/>
            <person name="Shea T."/>
            <person name="Sun S."/>
            <person name="Cuomo C.A."/>
            <person name="Heitman J."/>
        </authorList>
    </citation>
    <scope>NUCLEOTIDE SEQUENCE</scope>
    <source>
        <strain evidence="2">CBS 7841</strain>
    </source>
</reference>
<gene>
    <name evidence="2" type="ORF">L203_102235</name>
</gene>
<keyword evidence="1" id="KW-0812">Transmembrane</keyword>
<evidence type="ECO:0000256" key="1">
    <source>
        <dbReference type="SAM" id="Phobius"/>
    </source>
</evidence>
<keyword evidence="1" id="KW-0472">Membrane</keyword>
<dbReference type="GeneID" id="91086447"/>
<feature type="transmembrane region" description="Helical" evidence="1">
    <location>
        <begin position="69"/>
        <end position="89"/>
    </location>
</feature>
<protein>
    <submittedName>
        <fullName evidence="2">Uncharacterized protein</fullName>
    </submittedName>
</protein>
<sequence length="94" mass="10829">MTYSAHPYNATFTISSWRFNTTDNTKAYFFGLALSLNENEVQTLKQSEAGIVISTITTFENFATNLERLFCILQKSFVPFVVWIAFYFITEGFI</sequence>
<reference evidence="2" key="2">
    <citation type="journal article" date="2022" name="Elife">
        <title>Obligate sexual reproduction of a homothallic fungus closely related to the Cryptococcus pathogenic species complex.</title>
        <authorList>
            <person name="Passer A.R."/>
            <person name="Clancey S.A."/>
            <person name="Shea T."/>
            <person name="David-Palma M."/>
            <person name="Averette A.F."/>
            <person name="Boekhout T."/>
            <person name="Porcel B.M."/>
            <person name="Nowrousian M."/>
            <person name="Cuomo C.A."/>
            <person name="Sun S."/>
            <person name="Heitman J."/>
            <person name="Coelho M.A."/>
        </authorList>
    </citation>
    <scope>NUCLEOTIDE SEQUENCE</scope>
    <source>
        <strain evidence="2">CBS 7841</strain>
    </source>
</reference>
<evidence type="ECO:0000313" key="3">
    <source>
        <dbReference type="Proteomes" id="UP000094043"/>
    </source>
</evidence>
<name>A0AAJ8JRE9_9TREE</name>
<dbReference type="Proteomes" id="UP000094043">
    <property type="component" value="Chromosome 2"/>
</dbReference>
<organism evidence="2 3">
    <name type="scientific">Cryptococcus depauperatus CBS 7841</name>
    <dbReference type="NCBI Taxonomy" id="1295531"/>
    <lineage>
        <taxon>Eukaryota</taxon>
        <taxon>Fungi</taxon>
        <taxon>Dikarya</taxon>
        <taxon>Basidiomycota</taxon>
        <taxon>Agaricomycotina</taxon>
        <taxon>Tremellomycetes</taxon>
        <taxon>Tremellales</taxon>
        <taxon>Cryptococcaceae</taxon>
        <taxon>Cryptococcus</taxon>
    </lineage>
</organism>
<reference evidence="2" key="1">
    <citation type="submission" date="2016-06" db="EMBL/GenBank/DDBJ databases">
        <authorList>
            <person name="Cuomo C."/>
            <person name="Litvintseva A."/>
            <person name="Heitman J."/>
            <person name="Chen Y."/>
            <person name="Sun S."/>
            <person name="Springer D."/>
            <person name="Dromer F."/>
            <person name="Young S."/>
            <person name="Zeng Q."/>
            <person name="Chapman S."/>
            <person name="Gujja S."/>
            <person name="Saif S."/>
            <person name="Birren B."/>
        </authorList>
    </citation>
    <scope>NUCLEOTIDE SEQUENCE</scope>
    <source>
        <strain evidence="2">CBS 7841</strain>
    </source>
</reference>
<keyword evidence="3" id="KW-1185">Reference proteome</keyword>
<keyword evidence="1" id="KW-1133">Transmembrane helix</keyword>
<dbReference type="KEGG" id="cdep:91086447"/>